<dbReference type="RefSeq" id="WP_184578030.1">
    <property type="nucleotide sequence ID" value="NZ_JACHJL010000022.1"/>
</dbReference>
<reference evidence="1 2" key="1">
    <citation type="submission" date="2020-08" db="EMBL/GenBank/DDBJ databases">
        <title>Genomic Encyclopedia of Type Strains, Phase III (KMG-III): the genomes of soil and plant-associated and newly described type strains.</title>
        <authorList>
            <person name="Whitman W."/>
        </authorList>
    </citation>
    <scope>NUCLEOTIDE SEQUENCE [LARGE SCALE GENOMIC DNA]</scope>
    <source>
        <strain evidence="1 2">CECT 8305</strain>
    </source>
</reference>
<comment type="caution">
    <text evidence="1">The sequence shown here is derived from an EMBL/GenBank/DDBJ whole genome shotgun (WGS) entry which is preliminary data.</text>
</comment>
<evidence type="ECO:0000313" key="2">
    <source>
        <dbReference type="Proteomes" id="UP000588098"/>
    </source>
</evidence>
<organism evidence="1 2">
    <name type="scientific">Streptomyces zagrosensis</name>
    <dbReference type="NCBI Taxonomy" id="1042984"/>
    <lineage>
        <taxon>Bacteria</taxon>
        <taxon>Bacillati</taxon>
        <taxon>Actinomycetota</taxon>
        <taxon>Actinomycetes</taxon>
        <taxon>Kitasatosporales</taxon>
        <taxon>Streptomycetaceae</taxon>
        <taxon>Streptomyces</taxon>
    </lineage>
</organism>
<accession>A0A7W9QFX3</accession>
<dbReference type="AlphaFoldDB" id="A0A7W9QFX3"/>
<proteinExistence type="predicted"/>
<name>A0A7W9QFX3_9ACTN</name>
<dbReference type="EMBL" id="JACHJL010000022">
    <property type="protein sequence ID" value="MBB5939259.1"/>
    <property type="molecule type" value="Genomic_DNA"/>
</dbReference>
<evidence type="ECO:0000313" key="1">
    <source>
        <dbReference type="EMBL" id="MBB5939259.1"/>
    </source>
</evidence>
<gene>
    <name evidence="1" type="ORF">FHS42_006352</name>
</gene>
<protein>
    <submittedName>
        <fullName evidence="1">Uncharacterized protein</fullName>
    </submittedName>
</protein>
<sequence>MPQNGDQVDRIEAPGLARGAVIAQSLDNQWVTAELTKEMIAKGRSLRDVDGARSLDVRAEYFRSLINTRQVVVNRVYFYNNLAVSCDFLEEGTSRRAHQDLLCKGALVPFLLQEREPTDRPLNVDIDETAFESWRETIAGLPATARLKCVRLSWDDVQNRQGTRAALFNPFAARVQGLTAKDMRLLATQVGVPQDRAHDFARAVGRLVEYSNELRVDDKPVTRNVLYQRFISVPGSPVSDGRYDKNKPFSGEIKQLLDLIYNVNLADAMGMYPLTPAGSLRRLALQEWRDVRGQSSGQTITDPEALVSYLKRQAFDTVQAGLTPAAIDSLELADIVSLRDTDEWNTYIDAFDLIISDPTAFNDHVNSVFRHYVDLNRKLSDLASRRTGDAKEWAPVIEIVVNVGGAVFTAITGDETWSLTGAVGTAAASTYGGSVQLVLRNRIAGHREQKFARELANVRFDTKNEWEQFQRLVERLPGYRQIASPVTATSAATMQDDNLPPEY</sequence>
<keyword evidence="2" id="KW-1185">Reference proteome</keyword>
<dbReference type="Proteomes" id="UP000588098">
    <property type="component" value="Unassembled WGS sequence"/>
</dbReference>